<feature type="transmembrane region" description="Helical" evidence="5">
    <location>
        <begin position="59"/>
        <end position="79"/>
    </location>
</feature>
<feature type="transmembrane region" description="Helical" evidence="5">
    <location>
        <begin position="304"/>
        <end position="325"/>
    </location>
</feature>
<keyword evidence="2 5" id="KW-0812">Transmembrane</keyword>
<feature type="domain" description="VWFA" evidence="6">
    <location>
        <begin position="91"/>
        <end position="284"/>
    </location>
</feature>
<evidence type="ECO:0000313" key="7">
    <source>
        <dbReference type="EMBL" id="BAN01889.1"/>
    </source>
</evidence>
<evidence type="ECO:0000256" key="2">
    <source>
        <dbReference type="ARBA" id="ARBA00022692"/>
    </source>
</evidence>
<dbReference type="Proteomes" id="UP000011863">
    <property type="component" value="Chromosome"/>
</dbReference>
<name>A0A6C7E9J4_ILUCY</name>
<dbReference type="PROSITE" id="PS50234">
    <property type="entry name" value="VWFA"/>
    <property type="match status" value="1"/>
</dbReference>
<reference evidence="7 8" key="1">
    <citation type="journal article" date="2013" name="Int. J. Syst. Evol. Microbiol.">
        <title>Ilumatobacter nonamiense sp. nov. and Ilumatobacter coccineum sp. nov., isolated from seashore sand.</title>
        <authorList>
            <person name="Matsumoto A."/>
            <person name="Kasai H."/>
            <person name="Matsuo Y."/>
            <person name="Shizuri Y."/>
            <person name="Ichikawa N."/>
            <person name="Fujita N."/>
            <person name="Omura S."/>
            <person name="Takahashi Y."/>
        </authorList>
    </citation>
    <scope>NUCLEOTIDE SEQUENCE [LARGE SCALE GENOMIC DNA]</scope>
    <source>
        <strain evidence="8">NBRC 103263 / KCTC 29153 / YM16-304</strain>
    </source>
</reference>
<protein>
    <recommendedName>
        <fullName evidence="6">VWFA domain-containing protein</fullName>
    </recommendedName>
</protein>
<gene>
    <name evidence="7" type="ORF">YM304_15750</name>
</gene>
<keyword evidence="1" id="KW-1003">Cell membrane</keyword>
<dbReference type="PANTHER" id="PTHR22550:SF5">
    <property type="entry name" value="LEUCINE ZIPPER PROTEIN 4"/>
    <property type="match status" value="1"/>
</dbReference>
<feature type="transmembrane region" description="Helical" evidence="5">
    <location>
        <begin position="12"/>
        <end position="31"/>
    </location>
</feature>
<evidence type="ECO:0000259" key="6">
    <source>
        <dbReference type="PROSITE" id="PS50234"/>
    </source>
</evidence>
<evidence type="ECO:0000256" key="3">
    <source>
        <dbReference type="ARBA" id="ARBA00022989"/>
    </source>
</evidence>
<dbReference type="Pfam" id="PF13519">
    <property type="entry name" value="VWA_2"/>
    <property type="match status" value="1"/>
</dbReference>
<dbReference type="AlphaFoldDB" id="A0A6C7E9J4"/>
<dbReference type="Gene3D" id="3.40.50.410">
    <property type="entry name" value="von Willebrand factor, type A domain"/>
    <property type="match status" value="1"/>
</dbReference>
<dbReference type="SMART" id="SM00327">
    <property type="entry name" value="VWA"/>
    <property type="match status" value="1"/>
</dbReference>
<keyword evidence="3 5" id="KW-1133">Transmembrane helix</keyword>
<dbReference type="PANTHER" id="PTHR22550">
    <property type="entry name" value="SPORE GERMINATION PROTEIN"/>
    <property type="match status" value="1"/>
</dbReference>
<evidence type="ECO:0000256" key="5">
    <source>
        <dbReference type="SAM" id="Phobius"/>
    </source>
</evidence>
<dbReference type="InterPro" id="IPR002035">
    <property type="entry name" value="VWF_A"/>
</dbReference>
<keyword evidence="4 5" id="KW-0472">Membrane</keyword>
<dbReference type="OrthoDB" id="8882959at2"/>
<evidence type="ECO:0000313" key="8">
    <source>
        <dbReference type="Proteomes" id="UP000011863"/>
    </source>
</evidence>
<dbReference type="SUPFAM" id="SSF53300">
    <property type="entry name" value="vWA-like"/>
    <property type="match status" value="1"/>
</dbReference>
<accession>A0A6C7E9J4</accession>
<keyword evidence="8" id="KW-1185">Reference proteome</keyword>
<dbReference type="RefSeq" id="WP_015441136.1">
    <property type="nucleotide sequence ID" value="NC_020520.1"/>
</dbReference>
<sequence>MIPGDFLAGGRLWLLLVVALLAAAYVASLRWRRAAQVRFTQVDLLDKVAPKRPRWRRHLIAAVQLLGLAAAVVAIARPVDRSTERTNSDGRILVLFDVSLSMEAEDVDPNRLEAAKIAAQNFIDEVDDDVEVGLISFAGVVTIEVNPTLDRSIVTRHIDDLELDLSTAIGDALSAGTNLLLNAVEDDENRDPDLAPGVIVLLTDGETTVGRSTPEGAQLAADGGIPVFTIAFGTDSGSIIDPVSGERVEVPVRPAELELVAELTGGESFEAQTGNELADAYDEIRESLGDTLGEEIEIVKELTWRYALASFLLLVIAYAMSLWWLRGMV</sequence>
<organism evidence="7 8">
    <name type="scientific">Ilumatobacter coccineus (strain NBRC 103263 / KCTC 29153 / YM16-304)</name>
    <dbReference type="NCBI Taxonomy" id="1313172"/>
    <lineage>
        <taxon>Bacteria</taxon>
        <taxon>Bacillati</taxon>
        <taxon>Actinomycetota</taxon>
        <taxon>Acidimicrobiia</taxon>
        <taxon>Acidimicrobiales</taxon>
        <taxon>Ilumatobacteraceae</taxon>
        <taxon>Ilumatobacter</taxon>
    </lineage>
</organism>
<dbReference type="EMBL" id="AP012057">
    <property type="protein sequence ID" value="BAN01889.1"/>
    <property type="molecule type" value="Genomic_DNA"/>
</dbReference>
<proteinExistence type="predicted"/>
<dbReference type="InterPro" id="IPR024163">
    <property type="entry name" value="Aerotolerance_reg_N"/>
</dbReference>
<dbReference type="Pfam" id="PF07584">
    <property type="entry name" value="BatA"/>
    <property type="match status" value="1"/>
</dbReference>
<evidence type="ECO:0000256" key="1">
    <source>
        <dbReference type="ARBA" id="ARBA00022475"/>
    </source>
</evidence>
<dbReference type="InterPro" id="IPR050768">
    <property type="entry name" value="UPF0353/GerABKA_families"/>
</dbReference>
<dbReference type="KEGG" id="aym:YM304_15750"/>
<evidence type="ECO:0000256" key="4">
    <source>
        <dbReference type="ARBA" id="ARBA00023136"/>
    </source>
</evidence>
<dbReference type="InterPro" id="IPR036465">
    <property type="entry name" value="vWFA_dom_sf"/>
</dbReference>